<dbReference type="AlphaFoldDB" id="A0A562IPQ0"/>
<reference evidence="4 5" key="1">
    <citation type="submission" date="2019-07" db="EMBL/GenBank/DDBJ databases">
        <title>R&amp;d 2014.</title>
        <authorList>
            <person name="Klenk H.-P."/>
        </authorList>
    </citation>
    <scope>NUCLEOTIDE SEQUENCE [LARGE SCALE GENOMIC DNA]</scope>
    <source>
        <strain evidence="4 5">DSM 45764</strain>
    </source>
</reference>
<name>A0A562IPQ0_9ACTN</name>
<accession>A0A562IPQ0</accession>
<dbReference type="Proteomes" id="UP000321490">
    <property type="component" value="Unassembled WGS sequence"/>
</dbReference>
<keyword evidence="5" id="KW-1185">Reference proteome</keyword>
<evidence type="ECO:0000313" key="5">
    <source>
        <dbReference type="Proteomes" id="UP000321490"/>
    </source>
</evidence>
<dbReference type="SMART" id="SM00331">
    <property type="entry name" value="PP2C_SIG"/>
    <property type="match status" value="1"/>
</dbReference>
<dbReference type="PANTHER" id="PTHR43156:SF2">
    <property type="entry name" value="STAGE II SPORULATION PROTEIN E"/>
    <property type="match status" value="1"/>
</dbReference>
<dbReference type="InterPro" id="IPR036457">
    <property type="entry name" value="PPM-type-like_dom_sf"/>
</dbReference>
<keyword evidence="2" id="KW-0472">Membrane</keyword>
<evidence type="ECO:0000313" key="4">
    <source>
        <dbReference type="EMBL" id="TWH72882.1"/>
    </source>
</evidence>
<evidence type="ECO:0000259" key="3">
    <source>
        <dbReference type="SMART" id="SM00331"/>
    </source>
</evidence>
<feature type="transmembrane region" description="Helical" evidence="2">
    <location>
        <begin position="81"/>
        <end position="103"/>
    </location>
</feature>
<dbReference type="GO" id="GO:0016791">
    <property type="term" value="F:phosphatase activity"/>
    <property type="evidence" value="ECO:0007669"/>
    <property type="project" value="TreeGrafter"/>
</dbReference>
<gene>
    <name evidence="4" type="ORF">JD78_01404</name>
</gene>
<dbReference type="InterPro" id="IPR001932">
    <property type="entry name" value="PPM-type_phosphatase-like_dom"/>
</dbReference>
<keyword evidence="2" id="KW-0812">Transmembrane</keyword>
<keyword evidence="2" id="KW-1133">Transmembrane helix</keyword>
<proteinExistence type="predicted"/>
<dbReference type="InterPro" id="IPR052016">
    <property type="entry name" value="Bact_Sigma-Reg"/>
</dbReference>
<sequence>MNRRPTRRHLLPLGILAFFTLAQFALGQGQIILGLVCIAPLTAATIVSRRATAAYGGAALAVALLLGLHEDQYRPDTLPSMLVRLAAVVACSLLAMGTVALRLRREALLTRLSAEAAESRAAVELAESLQRALLTDPPPVPGLQIAVRYLPAVKNAQVGGDWYDAFPLPDGATMLVIGDVAGHDVAAAATMAQARGVLRGIALTVPSGSGDVSPAAVLRALDGALGRLELDSLVTGVTATASPSPGSAGALLRWSNAGHPAPVHVTAAGRAELLDRPAELLLGISPAAPRTDHELVLAPGDTLVLYTDGLIERRDAALDAGTAWLVEQLGRLADQPLEQLCDALVAGMSGRLDDDVAVLAVRVNG</sequence>
<protein>
    <submittedName>
        <fullName evidence="4">Serine phosphatase RsbU (Regulator of sigma subunit)</fullName>
    </submittedName>
</protein>
<dbReference type="Gene3D" id="3.60.40.10">
    <property type="entry name" value="PPM-type phosphatase domain"/>
    <property type="match status" value="1"/>
</dbReference>
<feature type="transmembrane region" description="Helical" evidence="2">
    <location>
        <begin position="51"/>
        <end position="69"/>
    </location>
</feature>
<dbReference type="SUPFAM" id="SSF81606">
    <property type="entry name" value="PP2C-like"/>
    <property type="match status" value="1"/>
</dbReference>
<dbReference type="Pfam" id="PF07228">
    <property type="entry name" value="SpoIIE"/>
    <property type="match status" value="1"/>
</dbReference>
<comment type="caution">
    <text evidence="4">The sequence shown here is derived from an EMBL/GenBank/DDBJ whole genome shotgun (WGS) entry which is preliminary data.</text>
</comment>
<dbReference type="PANTHER" id="PTHR43156">
    <property type="entry name" value="STAGE II SPORULATION PROTEIN E-RELATED"/>
    <property type="match status" value="1"/>
</dbReference>
<evidence type="ECO:0000256" key="2">
    <source>
        <dbReference type="SAM" id="Phobius"/>
    </source>
</evidence>
<evidence type="ECO:0000256" key="1">
    <source>
        <dbReference type="ARBA" id="ARBA00022801"/>
    </source>
</evidence>
<organism evidence="4 5">
    <name type="scientific">Modestobacter roseus</name>
    <dbReference type="NCBI Taxonomy" id="1181884"/>
    <lineage>
        <taxon>Bacteria</taxon>
        <taxon>Bacillati</taxon>
        <taxon>Actinomycetota</taxon>
        <taxon>Actinomycetes</taxon>
        <taxon>Geodermatophilales</taxon>
        <taxon>Geodermatophilaceae</taxon>
        <taxon>Modestobacter</taxon>
    </lineage>
</organism>
<dbReference type="RefSeq" id="WP_228395404.1">
    <property type="nucleotide sequence ID" value="NZ_ML762532.1"/>
</dbReference>
<feature type="domain" description="PPM-type phosphatase" evidence="3">
    <location>
        <begin position="140"/>
        <end position="363"/>
    </location>
</feature>
<keyword evidence="1" id="KW-0378">Hydrolase</keyword>
<dbReference type="EMBL" id="VLKF01000001">
    <property type="protein sequence ID" value="TWH72882.1"/>
    <property type="molecule type" value="Genomic_DNA"/>
</dbReference>